<sequence>MTVIKIAAVGDILMKSEIIGSAKQPDGYRFEPIFEQVAPYIQEHDFAIGNLEMTFSGATWHDDGILKQKGSNRWKEQRHPVTRYPIFSCPDELAPALKRSGFDFFSTANNHCMDGGGKGLVRTLEVLDRYELKHTGTYRSRRDAHTSMIIPVKGIKLGIAAYTLGTNSIPVPKAWQVNRLNPSRMLADVKALREQTDLVIACLHFGQEYRTTPTARQRRLMQLLFQHGVNVVLGAHPHVLHPVISKKMKDRYGRTRLRVAASSLGNFLTTRLKKNPKTLQGMILSLTIEKNKQGITDITKIDQRLTTVQRVEEQGRTAFSIIPD</sequence>
<name>A0AAJ2JW68_9BACL</name>
<dbReference type="RefSeq" id="WP_315746237.1">
    <property type="nucleotide sequence ID" value="NZ_JAVYAA010000004.1"/>
</dbReference>
<dbReference type="InterPro" id="IPR052169">
    <property type="entry name" value="CW_Biosynth-Accessory"/>
</dbReference>
<dbReference type="GO" id="GO:0016787">
    <property type="term" value="F:hydrolase activity"/>
    <property type="evidence" value="ECO:0007669"/>
    <property type="project" value="UniProtKB-KW"/>
</dbReference>
<dbReference type="SUPFAM" id="SSF56300">
    <property type="entry name" value="Metallo-dependent phosphatases"/>
    <property type="match status" value="1"/>
</dbReference>
<dbReference type="EC" id="3.1.-.-" evidence="3"/>
<gene>
    <name evidence="3" type="ORF">RQP50_17700</name>
</gene>
<dbReference type="Pfam" id="PF09587">
    <property type="entry name" value="PGA_cap"/>
    <property type="match status" value="1"/>
</dbReference>
<keyword evidence="3" id="KW-0378">Hydrolase</keyword>
<dbReference type="PANTHER" id="PTHR33393:SF12">
    <property type="entry name" value="CAPSULE BIOSYNTHESIS PROTEIN CAPA"/>
    <property type="match status" value="1"/>
</dbReference>
<dbReference type="EMBL" id="JAVYAA010000004">
    <property type="protein sequence ID" value="MDT8978063.1"/>
    <property type="molecule type" value="Genomic_DNA"/>
</dbReference>
<dbReference type="InterPro" id="IPR019079">
    <property type="entry name" value="Capsule_synth_CapA"/>
</dbReference>
<dbReference type="AlphaFoldDB" id="A0AAJ2JW68"/>
<comment type="caution">
    <text evidence="3">The sequence shown here is derived from an EMBL/GenBank/DDBJ whole genome shotgun (WGS) entry which is preliminary data.</text>
</comment>
<proteinExistence type="inferred from homology"/>
<dbReference type="CDD" id="cd07381">
    <property type="entry name" value="MPP_CapA"/>
    <property type="match status" value="1"/>
</dbReference>
<evidence type="ECO:0000256" key="1">
    <source>
        <dbReference type="ARBA" id="ARBA00005662"/>
    </source>
</evidence>
<comment type="similarity">
    <text evidence="1">Belongs to the CapA family.</text>
</comment>
<dbReference type="PANTHER" id="PTHR33393">
    <property type="entry name" value="POLYGLUTAMINE SYNTHESIS ACCESSORY PROTEIN RV0574C-RELATED"/>
    <property type="match status" value="1"/>
</dbReference>
<keyword evidence="4" id="KW-1185">Reference proteome</keyword>
<feature type="domain" description="Capsule synthesis protein CapA" evidence="2">
    <location>
        <begin position="5"/>
        <end position="271"/>
    </location>
</feature>
<dbReference type="Proteomes" id="UP001250538">
    <property type="component" value="Unassembled WGS sequence"/>
</dbReference>
<dbReference type="SMART" id="SM00854">
    <property type="entry name" value="PGA_cap"/>
    <property type="match status" value="1"/>
</dbReference>
<accession>A0AAJ2JW68</accession>
<organism evidence="3 4">
    <name type="scientific">Paenibacillus suaedae</name>
    <dbReference type="NCBI Taxonomy" id="3077233"/>
    <lineage>
        <taxon>Bacteria</taxon>
        <taxon>Bacillati</taxon>
        <taxon>Bacillota</taxon>
        <taxon>Bacilli</taxon>
        <taxon>Bacillales</taxon>
        <taxon>Paenibacillaceae</taxon>
        <taxon>Paenibacillus</taxon>
    </lineage>
</organism>
<evidence type="ECO:0000313" key="3">
    <source>
        <dbReference type="EMBL" id="MDT8978063.1"/>
    </source>
</evidence>
<dbReference type="InterPro" id="IPR029052">
    <property type="entry name" value="Metallo-depent_PP-like"/>
</dbReference>
<evidence type="ECO:0000259" key="2">
    <source>
        <dbReference type="SMART" id="SM00854"/>
    </source>
</evidence>
<protein>
    <submittedName>
        <fullName evidence="3">CapA family protein</fullName>
        <ecNumber evidence="3">3.1.-.-</ecNumber>
    </submittedName>
</protein>
<reference evidence="4" key="1">
    <citation type="submission" date="2023-09" db="EMBL/GenBank/DDBJ databases">
        <title>Paenibacillus sp. chi10 Genome sequencing and assembly.</title>
        <authorList>
            <person name="Kim I."/>
        </authorList>
    </citation>
    <scope>NUCLEOTIDE SEQUENCE [LARGE SCALE GENOMIC DNA]</scope>
    <source>
        <strain evidence="4">chi10</strain>
    </source>
</reference>
<evidence type="ECO:0000313" key="4">
    <source>
        <dbReference type="Proteomes" id="UP001250538"/>
    </source>
</evidence>
<dbReference type="Gene3D" id="3.60.21.10">
    <property type="match status" value="1"/>
</dbReference>